<dbReference type="Pfam" id="PF01988">
    <property type="entry name" value="VIT1"/>
    <property type="match status" value="1"/>
</dbReference>
<dbReference type="GO" id="GO:0012505">
    <property type="term" value="C:endomembrane system"/>
    <property type="evidence" value="ECO:0007669"/>
    <property type="project" value="UniProtKB-SubCell"/>
</dbReference>
<dbReference type="InterPro" id="IPR008217">
    <property type="entry name" value="Ccc1_fam"/>
</dbReference>
<organism evidence="7 8">
    <name type="scientific">Corynebacterium urogenitale</name>
    <dbReference type="NCBI Taxonomy" id="2487892"/>
    <lineage>
        <taxon>Bacteria</taxon>
        <taxon>Bacillati</taxon>
        <taxon>Actinomycetota</taxon>
        <taxon>Actinomycetes</taxon>
        <taxon>Mycobacteriales</taxon>
        <taxon>Corynebacteriaceae</taxon>
        <taxon>Corynebacterium</taxon>
    </lineage>
</organism>
<evidence type="ECO:0000256" key="6">
    <source>
        <dbReference type="SAM" id="Phobius"/>
    </source>
</evidence>
<accession>A0A5J6Z8R3</accession>
<comment type="subcellular location">
    <subcellularLocation>
        <location evidence="1">Endomembrane system</location>
        <topology evidence="1">Multi-pass membrane protein</topology>
    </subcellularLocation>
</comment>
<proteinExistence type="predicted"/>
<name>A0A5J6Z8R3_9CORY</name>
<reference evidence="8" key="1">
    <citation type="submission" date="2019-10" db="EMBL/GenBank/DDBJ databases">
        <title>Complete genome sequence of Corynebacterium urogenitalis DSM 108747, isolated from the genital tract of a cow.</title>
        <authorList>
            <person name="Ruckert C."/>
            <person name="Ballas P."/>
            <person name="Wagener K."/>
            <person name="Drillich M."/>
            <person name="Kaempfer P."/>
            <person name="Busse H.-J."/>
            <person name="Ehling-Schulz M."/>
        </authorList>
    </citation>
    <scope>NUCLEOTIDE SEQUENCE [LARGE SCALE GENOMIC DNA]</scope>
    <source>
        <strain evidence="8">LMM 1652</strain>
    </source>
</reference>
<dbReference type="Proteomes" id="UP000326711">
    <property type="component" value="Chromosome"/>
</dbReference>
<dbReference type="CDD" id="cd02433">
    <property type="entry name" value="Nodulin-21_like_2"/>
    <property type="match status" value="1"/>
</dbReference>
<dbReference type="KEGG" id="cuo:CUROG_03310"/>
<dbReference type="InterPro" id="IPR039376">
    <property type="entry name" value="Ferritin_CCC1_N"/>
</dbReference>
<protein>
    <submittedName>
        <fullName evidence="7">VIT family protein</fullName>
    </submittedName>
</protein>
<keyword evidence="2 6" id="KW-0812">Transmembrane</keyword>
<keyword evidence="8" id="KW-1185">Reference proteome</keyword>
<keyword evidence="3 6" id="KW-1133">Transmembrane helix</keyword>
<evidence type="ECO:0000256" key="4">
    <source>
        <dbReference type="ARBA" id="ARBA00023136"/>
    </source>
</evidence>
<sequence>MDNSERSKELPGGLGYRGEAKEEANQETAPTPQGDRPTKQQISRWRKHLANERAEGAVYRELARKKTGEEREILLAIADAEARHEEYWRDRLGEYVGLPRQASLSTRLMARMARHFGSVFVLAMMQTAETRNDYVKDTDATEQMIADEAIHAEVVRGLAARGREKMSGDFRAAIFGANDGLVSNLALVLGMVGTGVAANVVLISGLTGLLAGALSMAAGEYVSVSSQKELLDANAPDPSAKDSLPKLDVEANELELVYRARGMSSAEAKEKAQRVFQQLNDARHASHEERSELTADFEKSAQAAGFSADDEEQHGLGGSGLSAAISSFLCFGIGAVIPVLPYIFGMSGSPAAIAAVLLVSIALLMTGAIVGLLSGVSPGKRALRQLLIGLGAAAVTYLLGTLFGVSVA</sequence>
<dbReference type="OrthoDB" id="9789677at2"/>
<feature type="transmembrane region" description="Helical" evidence="6">
    <location>
        <begin position="386"/>
        <end position="407"/>
    </location>
</feature>
<keyword evidence="4 6" id="KW-0472">Membrane</keyword>
<evidence type="ECO:0000313" key="7">
    <source>
        <dbReference type="EMBL" id="QFQ02045.1"/>
    </source>
</evidence>
<evidence type="ECO:0000256" key="2">
    <source>
        <dbReference type="ARBA" id="ARBA00022692"/>
    </source>
</evidence>
<dbReference type="RefSeq" id="WP_151902459.1">
    <property type="nucleotide sequence ID" value="NZ_CP045032.1"/>
</dbReference>
<dbReference type="CDD" id="cd01044">
    <property type="entry name" value="Ferritin_CCC1_N"/>
    <property type="match status" value="1"/>
</dbReference>
<gene>
    <name evidence="7" type="ORF">CUROG_03310</name>
</gene>
<feature type="transmembrane region" description="Helical" evidence="6">
    <location>
        <begin position="350"/>
        <end position="374"/>
    </location>
</feature>
<evidence type="ECO:0000256" key="1">
    <source>
        <dbReference type="ARBA" id="ARBA00004127"/>
    </source>
</evidence>
<dbReference type="GO" id="GO:0005384">
    <property type="term" value="F:manganese ion transmembrane transporter activity"/>
    <property type="evidence" value="ECO:0007669"/>
    <property type="project" value="InterPro"/>
</dbReference>
<evidence type="ECO:0000256" key="5">
    <source>
        <dbReference type="SAM" id="MobiDB-lite"/>
    </source>
</evidence>
<dbReference type="EMBL" id="CP045032">
    <property type="protein sequence ID" value="QFQ02045.1"/>
    <property type="molecule type" value="Genomic_DNA"/>
</dbReference>
<feature type="region of interest" description="Disordered" evidence="5">
    <location>
        <begin position="1"/>
        <end position="43"/>
    </location>
</feature>
<feature type="transmembrane region" description="Helical" evidence="6">
    <location>
        <begin position="321"/>
        <end position="344"/>
    </location>
</feature>
<evidence type="ECO:0000313" key="8">
    <source>
        <dbReference type="Proteomes" id="UP000326711"/>
    </source>
</evidence>
<evidence type="ECO:0000256" key="3">
    <source>
        <dbReference type="ARBA" id="ARBA00022989"/>
    </source>
</evidence>
<dbReference type="GO" id="GO:0030026">
    <property type="term" value="P:intracellular manganese ion homeostasis"/>
    <property type="evidence" value="ECO:0007669"/>
    <property type="project" value="InterPro"/>
</dbReference>
<dbReference type="SUPFAM" id="SSF47240">
    <property type="entry name" value="Ferritin-like"/>
    <property type="match status" value="1"/>
</dbReference>
<dbReference type="PANTHER" id="PTHR31851">
    <property type="entry name" value="FE(2+)/MN(2+) TRANSPORTER PCL1"/>
    <property type="match status" value="1"/>
</dbReference>
<dbReference type="InterPro" id="IPR009078">
    <property type="entry name" value="Ferritin-like_SF"/>
</dbReference>
<dbReference type="AlphaFoldDB" id="A0A5J6Z8R3"/>